<reference evidence="2 3" key="1">
    <citation type="submission" date="2015-01" db="EMBL/GenBank/DDBJ databases">
        <title>The Genome Sequence of Capronia semiimmersa CBS27337.</title>
        <authorList>
            <consortium name="The Broad Institute Genomics Platform"/>
            <person name="Cuomo C."/>
            <person name="de Hoog S."/>
            <person name="Gorbushina A."/>
            <person name="Stielow B."/>
            <person name="Teixiera M."/>
            <person name="Abouelleil A."/>
            <person name="Chapman S.B."/>
            <person name="Priest M."/>
            <person name="Young S.K."/>
            <person name="Wortman J."/>
            <person name="Nusbaum C."/>
            <person name="Birren B."/>
        </authorList>
    </citation>
    <scope>NUCLEOTIDE SEQUENCE [LARGE SCALE GENOMIC DNA]</scope>
    <source>
        <strain evidence="2 3">CBS 27337</strain>
    </source>
</reference>
<dbReference type="InterPro" id="IPR052895">
    <property type="entry name" value="HetReg/Transcr_Mod"/>
</dbReference>
<sequence>MVTSESSKRTSMMEEPEEIRVIPNDYQHYKPLDRSKKHTRLLRIEPAECSRDPLVCHLYWADLDHAPAYTALSYAWGSLDDTLEIRIVFHEGTYARSSCAIQLNENPHGRDEPDLEVEDRVETGIVSSFRITRNLHAGLRCLRMHEDASALIWADMLCLNQSNAVERSHQVGFMDEVFSGATKVVVWLGGDPEVPSDVLPEHDRSLGTLSDLLEKVGLRHLPVPGAGDIEAIAHEIALQRRCGSPFESIIALAKDCWPCDGRLRQRRLSTFAVDFYIAILFAKMLEAGPVGLGSLSRLLDPTSYVWQLYRVVIIDAAERYDKGNVLEALAPEIEVAYTDCIPFLGRLRQLLSMPWFGRLWVVQEVAGKDDVSVRHGGSMLAWRSISLCCQIYCLMAKHNIGRPTGGKFRRELLDFVAGVQPAAFWGTITSQRLPICQLLLSSCSLKTTVPRDRLYAVYRLASDSSKMSFEPDYGESLQGTYTGFTRALIEATRRLDIFSMLPETSAHAAPSWVPQYHRLSPDNAHQLFSGDYPSDGRFRASGDRPACCIRAARAGSLILQGVHLATVRCGVASIAPRSFNDTWNSLVCAHNGLFGPKLTTEDTRRDERRFSVEEFMGAVLSFVVISPFLNEDASFMMLKRLTSIFMSVMWLLHSTNVQLSHLSVEDIWALRRRDLPPGAESELLMRGELLSLRSQQFRYFFTSDGSLGCCRQLVQEGDLVVALDGGSFPFVLRQRLPSPHDRGRAEAMKGGVEFQLVGTCYLHRLMEGKLFEDPRWRESDPLYADPMDYDPDFRTPGGAGYTKGFYRKRPFVIT</sequence>
<dbReference type="HOGENOM" id="CLU_004184_7_5_1"/>
<protein>
    <recommendedName>
        <fullName evidence="1">Heterokaryon incompatibility domain-containing protein</fullName>
    </recommendedName>
</protein>
<dbReference type="Proteomes" id="UP000054266">
    <property type="component" value="Unassembled WGS sequence"/>
</dbReference>
<accession>A0A0D2FMM4</accession>
<dbReference type="AlphaFoldDB" id="A0A0D2FMM4"/>
<feature type="domain" description="Heterokaryon incompatibility" evidence="1">
    <location>
        <begin position="69"/>
        <end position="192"/>
    </location>
</feature>
<dbReference type="InterPro" id="IPR010730">
    <property type="entry name" value="HET"/>
</dbReference>
<gene>
    <name evidence="2" type="ORF">PV04_05292</name>
</gene>
<dbReference type="PANTHER" id="PTHR24148:SF64">
    <property type="entry name" value="HETEROKARYON INCOMPATIBILITY DOMAIN-CONTAINING PROTEIN"/>
    <property type="match status" value="1"/>
</dbReference>
<dbReference type="PANTHER" id="PTHR24148">
    <property type="entry name" value="ANKYRIN REPEAT DOMAIN-CONTAINING PROTEIN 39 HOMOLOG-RELATED"/>
    <property type="match status" value="1"/>
</dbReference>
<name>A0A0D2FMM4_9EURO</name>
<keyword evidence="3" id="KW-1185">Reference proteome</keyword>
<evidence type="ECO:0000313" key="3">
    <source>
        <dbReference type="Proteomes" id="UP000054266"/>
    </source>
</evidence>
<organism evidence="2 3">
    <name type="scientific">Phialophora macrospora</name>
    <dbReference type="NCBI Taxonomy" id="1851006"/>
    <lineage>
        <taxon>Eukaryota</taxon>
        <taxon>Fungi</taxon>
        <taxon>Dikarya</taxon>
        <taxon>Ascomycota</taxon>
        <taxon>Pezizomycotina</taxon>
        <taxon>Eurotiomycetes</taxon>
        <taxon>Chaetothyriomycetidae</taxon>
        <taxon>Chaetothyriales</taxon>
        <taxon>Herpotrichiellaceae</taxon>
        <taxon>Phialophora</taxon>
    </lineage>
</organism>
<dbReference type="Pfam" id="PF06985">
    <property type="entry name" value="HET"/>
    <property type="match status" value="1"/>
</dbReference>
<evidence type="ECO:0000313" key="2">
    <source>
        <dbReference type="EMBL" id="KIW69413.1"/>
    </source>
</evidence>
<dbReference type="EMBL" id="KN846958">
    <property type="protein sequence ID" value="KIW69413.1"/>
    <property type="molecule type" value="Genomic_DNA"/>
</dbReference>
<evidence type="ECO:0000259" key="1">
    <source>
        <dbReference type="Pfam" id="PF06985"/>
    </source>
</evidence>
<proteinExistence type="predicted"/>